<evidence type="ECO:0000313" key="3">
    <source>
        <dbReference type="Proteomes" id="UP000000311"/>
    </source>
</evidence>
<proteinExistence type="predicted"/>
<feature type="compositionally biased region" description="Basic and acidic residues" evidence="1">
    <location>
        <begin position="73"/>
        <end position="82"/>
    </location>
</feature>
<protein>
    <submittedName>
        <fullName evidence="2">Uncharacterized protein</fullName>
    </submittedName>
</protein>
<dbReference type="EMBL" id="GL435237">
    <property type="protein sequence ID" value="EFN73702.1"/>
    <property type="molecule type" value="Genomic_DNA"/>
</dbReference>
<feature type="compositionally biased region" description="Basic and acidic residues" evidence="1">
    <location>
        <begin position="1"/>
        <end position="21"/>
    </location>
</feature>
<dbReference type="AlphaFoldDB" id="E1ZYN8"/>
<evidence type="ECO:0000313" key="2">
    <source>
        <dbReference type="EMBL" id="EFN73702.1"/>
    </source>
</evidence>
<feature type="region of interest" description="Disordered" evidence="1">
    <location>
        <begin position="65"/>
        <end position="88"/>
    </location>
</feature>
<feature type="region of interest" description="Disordered" evidence="1">
    <location>
        <begin position="1"/>
        <end position="47"/>
    </location>
</feature>
<gene>
    <name evidence="2" type="ORF">EAG_15137</name>
</gene>
<sequence>MRKREREVRSREAGKSGKREGTNASSVFPGTGFLDGRRQDAATPPMTGVAMDFARPRFAAGSFLRDATAGKNPQEKGDERAKGVRARHGHWPDARELFFAFQEPLRGQWHAAATAKGDSE</sequence>
<evidence type="ECO:0000256" key="1">
    <source>
        <dbReference type="SAM" id="MobiDB-lite"/>
    </source>
</evidence>
<accession>E1ZYN8</accession>
<name>E1ZYN8_CAMFO</name>
<organism evidence="3">
    <name type="scientific">Camponotus floridanus</name>
    <name type="common">Florida carpenter ant</name>
    <dbReference type="NCBI Taxonomy" id="104421"/>
    <lineage>
        <taxon>Eukaryota</taxon>
        <taxon>Metazoa</taxon>
        <taxon>Ecdysozoa</taxon>
        <taxon>Arthropoda</taxon>
        <taxon>Hexapoda</taxon>
        <taxon>Insecta</taxon>
        <taxon>Pterygota</taxon>
        <taxon>Neoptera</taxon>
        <taxon>Endopterygota</taxon>
        <taxon>Hymenoptera</taxon>
        <taxon>Apocrita</taxon>
        <taxon>Aculeata</taxon>
        <taxon>Formicoidea</taxon>
        <taxon>Formicidae</taxon>
        <taxon>Formicinae</taxon>
        <taxon>Camponotus</taxon>
    </lineage>
</organism>
<dbReference type="Proteomes" id="UP000000311">
    <property type="component" value="Unassembled WGS sequence"/>
</dbReference>
<reference evidence="2 3" key="1">
    <citation type="journal article" date="2010" name="Science">
        <title>Genomic comparison of the ants Camponotus floridanus and Harpegnathos saltator.</title>
        <authorList>
            <person name="Bonasio R."/>
            <person name="Zhang G."/>
            <person name="Ye C."/>
            <person name="Mutti N.S."/>
            <person name="Fang X."/>
            <person name="Qin N."/>
            <person name="Donahue G."/>
            <person name="Yang P."/>
            <person name="Li Q."/>
            <person name="Li C."/>
            <person name="Zhang P."/>
            <person name="Huang Z."/>
            <person name="Berger S.L."/>
            <person name="Reinberg D."/>
            <person name="Wang J."/>
            <person name="Liebig J."/>
        </authorList>
    </citation>
    <scope>NUCLEOTIDE SEQUENCE [LARGE SCALE GENOMIC DNA]</scope>
    <source>
        <strain evidence="3">C129</strain>
    </source>
</reference>
<keyword evidence="3" id="KW-1185">Reference proteome</keyword>
<dbReference type="InParanoid" id="E1ZYN8"/>